<dbReference type="PANTHER" id="PTHR46809:SF2">
    <property type="entry name" value="GH21273P"/>
    <property type="match status" value="1"/>
</dbReference>
<feature type="domain" description="MIR" evidence="4">
    <location>
        <begin position="32"/>
        <end position="86"/>
    </location>
</feature>
<dbReference type="Pfam" id="PF02815">
    <property type="entry name" value="MIR"/>
    <property type="match status" value="1"/>
</dbReference>
<dbReference type="OrthoDB" id="5588846at2759"/>
<evidence type="ECO:0000256" key="3">
    <source>
        <dbReference type="SAM" id="SignalP"/>
    </source>
</evidence>
<keyword evidence="6" id="KW-1185">Reference proteome</keyword>
<evidence type="ECO:0000256" key="1">
    <source>
        <dbReference type="ARBA" id="ARBA00022729"/>
    </source>
</evidence>
<keyword evidence="5" id="KW-0808">Transferase</keyword>
<reference evidence="5 6" key="2">
    <citation type="submission" date="2016-08" db="EMBL/GenBank/DDBJ databases">
        <title>Pervasive Adenine N6-methylation of Active Genes in Fungi.</title>
        <authorList>
            <consortium name="DOE Joint Genome Institute"/>
            <person name="Mondo S.J."/>
            <person name="Dannebaum R.O."/>
            <person name="Kuo R.C."/>
            <person name="Labutti K."/>
            <person name="Haridas S."/>
            <person name="Kuo A."/>
            <person name="Salamov A."/>
            <person name="Ahrendt S.R."/>
            <person name="Lipzen A."/>
            <person name="Sullivan W."/>
            <person name="Andreopoulos W.B."/>
            <person name="Clum A."/>
            <person name="Lindquist E."/>
            <person name="Daum C."/>
            <person name="Ramamoorthy G.K."/>
            <person name="Gryganskyi A."/>
            <person name="Culley D."/>
            <person name="Magnuson J.K."/>
            <person name="James T.Y."/>
            <person name="O'Malley M.A."/>
            <person name="Stajich J.E."/>
            <person name="Spatafora J.W."/>
            <person name="Visel A."/>
            <person name="Grigoriev I.V."/>
        </authorList>
    </citation>
    <scope>NUCLEOTIDE SEQUENCE [LARGE SCALE GENOMIC DNA]</scope>
    <source>
        <strain evidence="6">finn</strain>
    </source>
</reference>
<dbReference type="SUPFAM" id="SSF82109">
    <property type="entry name" value="MIR domain"/>
    <property type="match status" value="1"/>
</dbReference>
<reference evidence="5 6" key="1">
    <citation type="submission" date="2016-08" db="EMBL/GenBank/DDBJ databases">
        <title>Genomes of anaerobic fungi encode conserved fungal cellulosomes for biomass hydrolysis.</title>
        <authorList>
            <consortium name="DOE Joint Genome Institute"/>
            <person name="Haitjema C.H."/>
            <person name="Gilmore S.P."/>
            <person name="Henske J.K."/>
            <person name="Solomon K.V."/>
            <person name="De Groot R."/>
            <person name="Kuo A."/>
            <person name="Mondo S.J."/>
            <person name="Salamov A.A."/>
            <person name="Labutti K."/>
            <person name="Zhao Z."/>
            <person name="Chiniquy J."/>
            <person name="Barry K."/>
            <person name="Brewer H.M."/>
            <person name="Purvine S.O."/>
            <person name="Wright A.T."/>
            <person name="Boxma B."/>
            <person name="Van Alen T."/>
            <person name="Hackstein J.H."/>
            <person name="Baker S.E."/>
            <person name="Grigoriev I.V."/>
            <person name="O'Malley M.A."/>
        </authorList>
    </citation>
    <scope>NUCLEOTIDE SEQUENCE [LARGE SCALE GENOMIC DNA]</scope>
    <source>
        <strain evidence="6">finn</strain>
    </source>
</reference>
<dbReference type="SMART" id="SM00472">
    <property type="entry name" value="MIR"/>
    <property type="match status" value="3"/>
</dbReference>
<dbReference type="PROSITE" id="PS50919">
    <property type="entry name" value="MIR"/>
    <property type="match status" value="2"/>
</dbReference>
<feature type="domain" description="MIR" evidence="4">
    <location>
        <begin position="94"/>
        <end position="146"/>
    </location>
</feature>
<dbReference type="CDD" id="cd23279">
    <property type="entry name" value="beta-trefoil_MIR_SDF2-like"/>
    <property type="match status" value="1"/>
</dbReference>
<dbReference type="AlphaFoldDB" id="A0A1Y1UZ14"/>
<dbReference type="InterPro" id="IPR036300">
    <property type="entry name" value="MIR_dom_sf"/>
</dbReference>
<dbReference type="GO" id="GO:0016757">
    <property type="term" value="F:glycosyltransferase activity"/>
    <property type="evidence" value="ECO:0007669"/>
    <property type="project" value="UniProtKB-KW"/>
</dbReference>
<dbReference type="PANTHER" id="PTHR46809">
    <property type="entry name" value="STROMAL CELL-DERIVED FACTOR 2-LIKE PROTEIN"/>
    <property type="match status" value="1"/>
</dbReference>
<dbReference type="Proteomes" id="UP000193719">
    <property type="component" value="Unassembled WGS sequence"/>
</dbReference>
<gene>
    <name evidence="5" type="ORF">BCR36DRAFT_335577</name>
</gene>
<proteinExistence type="predicted"/>
<dbReference type="EMBL" id="MCFH01000050">
    <property type="protein sequence ID" value="ORX43813.1"/>
    <property type="molecule type" value="Genomic_DNA"/>
</dbReference>
<accession>A0A1Y1UZ14</accession>
<protein>
    <submittedName>
        <fullName evidence="5">Mannosyltransferase</fullName>
    </submittedName>
</protein>
<evidence type="ECO:0000259" key="4">
    <source>
        <dbReference type="PROSITE" id="PS50919"/>
    </source>
</evidence>
<sequence>MKMKTVLLPLLSLITLSYAYNYSHFTDIDPRFETVTCSSTIKLQNVVSGAKLHSHNVRYGSGSNEQSVTGFNENDDSNSYWMVTGKFGKDCERGKKIKCNSIIRLQHSETKKWLNANTFQSPLSGNGEVNCVDNGNEDTEWKVECLDKKAKYWIREQPVRFIHSKTGNRLCSFMNYVYNDPIRGQMEVCAVSKNNVQSQWKVMEGFFFSEKNKN</sequence>
<feature type="chain" id="PRO_5012033519" evidence="3">
    <location>
        <begin position="20"/>
        <end position="214"/>
    </location>
</feature>
<keyword evidence="5" id="KW-0328">Glycosyltransferase</keyword>
<keyword evidence="2" id="KW-0677">Repeat</keyword>
<name>A0A1Y1UZ14_9FUNG</name>
<evidence type="ECO:0000313" key="6">
    <source>
        <dbReference type="Proteomes" id="UP000193719"/>
    </source>
</evidence>
<evidence type="ECO:0000256" key="2">
    <source>
        <dbReference type="ARBA" id="ARBA00022737"/>
    </source>
</evidence>
<dbReference type="STRING" id="1754191.A0A1Y1UZ14"/>
<dbReference type="Gene3D" id="2.80.10.50">
    <property type="match status" value="1"/>
</dbReference>
<feature type="signal peptide" evidence="3">
    <location>
        <begin position="1"/>
        <end position="19"/>
    </location>
</feature>
<evidence type="ECO:0000313" key="5">
    <source>
        <dbReference type="EMBL" id="ORX43813.1"/>
    </source>
</evidence>
<comment type="caution">
    <text evidence="5">The sequence shown here is derived from an EMBL/GenBank/DDBJ whole genome shotgun (WGS) entry which is preliminary data.</text>
</comment>
<organism evidence="5 6">
    <name type="scientific">Piromyces finnis</name>
    <dbReference type="NCBI Taxonomy" id="1754191"/>
    <lineage>
        <taxon>Eukaryota</taxon>
        <taxon>Fungi</taxon>
        <taxon>Fungi incertae sedis</taxon>
        <taxon>Chytridiomycota</taxon>
        <taxon>Chytridiomycota incertae sedis</taxon>
        <taxon>Neocallimastigomycetes</taxon>
        <taxon>Neocallimastigales</taxon>
        <taxon>Neocallimastigaceae</taxon>
        <taxon>Piromyces</taxon>
    </lineage>
</organism>
<keyword evidence="1 3" id="KW-0732">Signal</keyword>
<dbReference type="InterPro" id="IPR016093">
    <property type="entry name" value="MIR_motif"/>
</dbReference>